<dbReference type="InterPro" id="IPR007751">
    <property type="entry name" value="DUF676_lipase-like"/>
</dbReference>
<reference evidence="6" key="1">
    <citation type="journal article" date="2020" name="Stud. Mycol.">
        <title>101 Dothideomycetes genomes: a test case for predicting lifestyles and emergence of pathogens.</title>
        <authorList>
            <person name="Haridas S."/>
            <person name="Albert R."/>
            <person name="Binder M."/>
            <person name="Bloem J."/>
            <person name="Labutti K."/>
            <person name="Salamov A."/>
            <person name="Andreopoulos B."/>
            <person name="Baker S."/>
            <person name="Barry K."/>
            <person name="Bills G."/>
            <person name="Bluhm B."/>
            <person name="Cannon C."/>
            <person name="Castanera R."/>
            <person name="Culley D."/>
            <person name="Daum C."/>
            <person name="Ezra D."/>
            <person name="Gonzalez J."/>
            <person name="Henrissat B."/>
            <person name="Kuo A."/>
            <person name="Liang C."/>
            <person name="Lipzen A."/>
            <person name="Lutzoni F."/>
            <person name="Magnuson J."/>
            <person name="Mondo S."/>
            <person name="Nolan M."/>
            <person name="Ohm R."/>
            <person name="Pangilinan J."/>
            <person name="Park H.-J."/>
            <person name="Ramirez L."/>
            <person name="Alfaro M."/>
            <person name="Sun H."/>
            <person name="Tritt A."/>
            <person name="Yoshinaga Y."/>
            <person name="Zwiers L.-H."/>
            <person name="Turgeon B."/>
            <person name="Goodwin S."/>
            <person name="Spatafora J."/>
            <person name="Crous P."/>
            <person name="Grigoriev I."/>
        </authorList>
    </citation>
    <scope>NUCLEOTIDE SEQUENCE</scope>
    <source>
        <strain evidence="6">CBS 121410</strain>
    </source>
</reference>
<dbReference type="PANTHER" id="PTHR12482">
    <property type="entry name" value="LIPASE ROG1-RELATED-RELATED"/>
    <property type="match status" value="1"/>
</dbReference>
<dbReference type="EMBL" id="ML978720">
    <property type="protein sequence ID" value="KAF2087444.1"/>
    <property type="molecule type" value="Genomic_DNA"/>
</dbReference>
<protein>
    <submittedName>
        <fullName evidence="6">Lipase/serine esteras-like protein</fullName>
    </submittedName>
</protein>
<evidence type="ECO:0000259" key="5">
    <source>
        <dbReference type="Pfam" id="PF05057"/>
    </source>
</evidence>
<accession>A0A9P4HT10</accession>
<dbReference type="Proteomes" id="UP000799776">
    <property type="component" value="Unassembled WGS sequence"/>
</dbReference>
<keyword evidence="4" id="KW-0472">Membrane</keyword>
<dbReference type="InterPro" id="IPR029058">
    <property type="entry name" value="AB_hydrolase_fold"/>
</dbReference>
<feature type="transmembrane region" description="Helical" evidence="4">
    <location>
        <begin position="277"/>
        <end position="298"/>
    </location>
</feature>
<organism evidence="6 7">
    <name type="scientific">Saccharata proteae CBS 121410</name>
    <dbReference type="NCBI Taxonomy" id="1314787"/>
    <lineage>
        <taxon>Eukaryota</taxon>
        <taxon>Fungi</taxon>
        <taxon>Dikarya</taxon>
        <taxon>Ascomycota</taxon>
        <taxon>Pezizomycotina</taxon>
        <taxon>Dothideomycetes</taxon>
        <taxon>Dothideomycetes incertae sedis</taxon>
        <taxon>Botryosphaeriales</taxon>
        <taxon>Saccharataceae</taxon>
        <taxon>Saccharata</taxon>
    </lineage>
</organism>
<evidence type="ECO:0000313" key="7">
    <source>
        <dbReference type="Proteomes" id="UP000799776"/>
    </source>
</evidence>
<dbReference type="GO" id="GO:0016042">
    <property type="term" value="P:lipid catabolic process"/>
    <property type="evidence" value="ECO:0007669"/>
    <property type="project" value="UniProtKB-KW"/>
</dbReference>
<dbReference type="GO" id="GO:0005811">
    <property type="term" value="C:lipid droplet"/>
    <property type="evidence" value="ECO:0007669"/>
    <property type="project" value="TreeGrafter"/>
</dbReference>
<dbReference type="Pfam" id="PF05057">
    <property type="entry name" value="DUF676"/>
    <property type="match status" value="1"/>
</dbReference>
<comment type="caution">
    <text evidence="6">The sequence shown here is derived from an EMBL/GenBank/DDBJ whole genome shotgun (WGS) entry which is preliminary data.</text>
</comment>
<keyword evidence="4" id="KW-1133">Transmembrane helix</keyword>
<evidence type="ECO:0000256" key="1">
    <source>
        <dbReference type="ARBA" id="ARBA00007920"/>
    </source>
</evidence>
<keyword evidence="2" id="KW-0443">Lipid metabolism</keyword>
<keyword evidence="7" id="KW-1185">Reference proteome</keyword>
<dbReference type="FunFam" id="3.40.50.1820:FF:000223">
    <property type="entry name" value="Lipase/serine esterase"/>
    <property type="match status" value="1"/>
</dbReference>
<evidence type="ECO:0000256" key="2">
    <source>
        <dbReference type="ARBA" id="ARBA00022963"/>
    </source>
</evidence>
<name>A0A9P4HT10_9PEZI</name>
<comment type="similarity">
    <text evidence="1">Belongs to the putative lipase ROG1 family.</text>
</comment>
<dbReference type="InterPro" id="IPR044294">
    <property type="entry name" value="Lipase-like"/>
</dbReference>
<dbReference type="SUPFAM" id="SSF53474">
    <property type="entry name" value="alpha/beta-Hydrolases"/>
    <property type="match status" value="1"/>
</dbReference>
<dbReference type="GO" id="GO:0004622">
    <property type="term" value="F:phosphatidylcholine lysophospholipase activity"/>
    <property type="evidence" value="ECO:0007669"/>
    <property type="project" value="TreeGrafter"/>
</dbReference>
<dbReference type="OrthoDB" id="273452at2759"/>
<gene>
    <name evidence="6" type="ORF">K490DRAFT_41846</name>
</gene>
<evidence type="ECO:0000256" key="3">
    <source>
        <dbReference type="SAM" id="MobiDB-lite"/>
    </source>
</evidence>
<dbReference type="PANTHER" id="PTHR12482:SF65">
    <property type="entry name" value="ESTERASE, PUTATIVE (AFU_ORTHOLOGUE AFUA_3G12320)-RELATED"/>
    <property type="match status" value="1"/>
</dbReference>
<feature type="region of interest" description="Disordered" evidence="3">
    <location>
        <begin position="345"/>
        <end position="371"/>
    </location>
</feature>
<evidence type="ECO:0000256" key="4">
    <source>
        <dbReference type="SAM" id="Phobius"/>
    </source>
</evidence>
<dbReference type="AlphaFoldDB" id="A0A9P4HT10"/>
<proteinExistence type="inferred from homology"/>
<keyword evidence="2" id="KW-0442">Lipid degradation</keyword>
<dbReference type="GO" id="GO:0047372">
    <property type="term" value="F:monoacylglycerol lipase activity"/>
    <property type="evidence" value="ECO:0007669"/>
    <property type="project" value="TreeGrafter"/>
</dbReference>
<feature type="domain" description="DUF676" evidence="5">
    <location>
        <begin position="15"/>
        <end position="215"/>
    </location>
</feature>
<sequence length="460" mass="51417">MSNPTISSSSSTSSKSANHLCVLVHGLWGNPSHLSYVSEALREKYPEDKLHILLAKRNAGSFTYDGIELGGERITHEIEEALEELARNGQTITKLSMVGYSLGGLISRYAIGLLYHKGWFDKIEPVNFTTFASPHLGVRTPLVGFWNHLWNVLGARTLSTSGRQLFTIDKFRDTSRPLLSVLADPDSVFIHGLSKFKHRTLYTNIVNDRSAVYYTTGISRTDPYVNLDNLKINYLKGYEPIVLDPARPVSRKEDEELPTFYQRLAGGSTRILGRVPFVVFLVIFVPIASILFLINSGVQSVRSRRRIRLHEEGKAGIGLGAYSIPLLVNDVRREAEHMFEGINNTQDSEYLPAGTEELAGPPSPQGSDLATEKTPLVDKDADTAAEGPRQQQRQLDFPTLALTADQFAMIQALDDVGFKKYPVHIHKVRHSHAAIIKRLPRASYDEGEVVVRHWLSEFEI</sequence>
<dbReference type="Gene3D" id="3.40.50.1820">
    <property type="entry name" value="alpha/beta hydrolase"/>
    <property type="match status" value="1"/>
</dbReference>
<evidence type="ECO:0000313" key="6">
    <source>
        <dbReference type="EMBL" id="KAF2087444.1"/>
    </source>
</evidence>
<keyword evidence="4" id="KW-0812">Transmembrane</keyword>